<keyword evidence="2" id="KW-0812">Transmembrane</keyword>
<dbReference type="GO" id="GO:0016740">
    <property type="term" value="F:transferase activity"/>
    <property type="evidence" value="ECO:0007669"/>
    <property type="project" value="UniProtKB-KW"/>
</dbReference>
<organism evidence="3 4">
    <name type="scientific">Heterodermia speciosa</name>
    <dbReference type="NCBI Taxonomy" id="116794"/>
    <lineage>
        <taxon>Eukaryota</taxon>
        <taxon>Fungi</taxon>
        <taxon>Dikarya</taxon>
        <taxon>Ascomycota</taxon>
        <taxon>Pezizomycotina</taxon>
        <taxon>Lecanoromycetes</taxon>
        <taxon>OSLEUM clade</taxon>
        <taxon>Lecanoromycetidae</taxon>
        <taxon>Caliciales</taxon>
        <taxon>Physciaceae</taxon>
        <taxon>Heterodermia</taxon>
    </lineage>
</organism>
<evidence type="ECO:0000313" key="4">
    <source>
        <dbReference type="Proteomes" id="UP000664521"/>
    </source>
</evidence>
<keyword evidence="4" id="KW-1185">Reference proteome</keyword>
<keyword evidence="2" id="KW-1133">Transmembrane helix</keyword>
<keyword evidence="2" id="KW-0472">Membrane</keyword>
<comment type="caution">
    <text evidence="3">The sequence shown here is derived from an EMBL/GenBank/DDBJ whole genome shotgun (WGS) entry which is preliminary data.</text>
</comment>
<dbReference type="EMBL" id="CAJPDS010000058">
    <property type="protein sequence ID" value="CAF9931217.1"/>
    <property type="molecule type" value="Genomic_DNA"/>
</dbReference>
<proteinExistence type="predicted"/>
<feature type="transmembrane region" description="Helical" evidence="2">
    <location>
        <begin position="32"/>
        <end position="54"/>
    </location>
</feature>
<evidence type="ECO:0000313" key="3">
    <source>
        <dbReference type="EMBL" id="CAF9931217.1"/>
    </source>
</evidence>
<reference evidence="3" key="1">
    <citation type="submission" date="2021-03" db="EMBL/GenBank/DDBJ databases">
        <authorList>
            <person name="Tagirdzhanova G."/>
        </authorList>
    </citation>
    <scope>NUCLEOTIDE SEQUENCE</scope>
</reference>
<evidence type="ECO:0000256" key="1">
    <source>
        <dbReference type="SAM" id="MobiDB-lite"/>
    </source>
</evidence>
<name>A0A8H3FY72_9LECA</name>
<dbReference type="OrthoDB" id="331948at2759"/>
<dbReference type="AlphaFoldDB" id="A0A8H3FY72"/>
<sequence length="288" mass="33121">MCYLEFFLYIRALFLWEKRTLPSYLGPSATQLVFLFILIVTNSLTLFAILLLLVRNMWVVGANVTTIEGWEIERHATLVRRSKVLGGFLDGPDGIKVRIVRHEFPYDIGIFQNIQQALGANPLAWLWPFAATPTNTSGLHFETNGFESPGTSWPPPDPDRMPRRIRNIDPQHPFTYNDDAISDQDHVQAFKQRQQVDYRRFTAGHSVFVRRTPFGERYENQILDRSEINRATPPDSSRTAGEEAWMNSEGERLQDFGVDEDTEFYDGEDDIPLSQLLLSKRQAARPDD</sequence>
<gene>
    <name evidence="3" type="primary">PFA4</name>
    <name evidence="3" type="ORF">HETSPECPRED_007829</name>
</gene>
<accession>A0A8H3FY72</accession>
<dbReference type="Proteomes" id="UP000664521">
    <property type="component" value="Unassembled WGS sequence"/>
</dbReference>
<evidence type="ECO:0000256" key="2">
    <source>
        <dbReference type="SAM" id="Phobius"/>
    </source>
</evidence>
<feature type="region of interest" description="Disordered" evidence="1">
    <location>
        <begin position="227"/>
        <end position="253"/>
    </location>
</feature>
<protein>
    <submittedName>
        <fullName evidence="3">Palmitoyltransferase</fullName>
    </submittedName>
</protein>